<name>A0ABX0R4M6_9GAMM</name>
<evidence type="ECO:0008006" key="3">
    <source>
        <dbReference type="Google" id="ProtNLM"/>
    </source>
</evidence>
<reference evidence="1 2" key="1">
    <citation type="journal article" date="2019" name="bioRxiv">
        <title>Bacteria contribute to plant secondary compound degradation in a generalist herbivore system.</title>
        <authorList>
            <person name="Francoeur C.B."/>
            <person name="Khadempour L."/>
            <person name="Moreira-Soto R.D."/>
            <person name="Gotting K."/>
            <person name="Book A.J."/>
            <person name="Pinto-Tomas A.A."/>
            <person name="Keefover-Ring K."/>
            <person name="Currie C.R."/>
        </authorList>
    </citation>
    <scope>NUCLEOTIDE SEQUENCE [LARGE SCALE GENOMIC DNA]</scope>
    <source>
        <strain evidence="1">Acro-835</strain>
    </source>
</reference>
<protein>
    <recommendedName>
        <fullName evidence="3">Toxin-activating lysine-acyltransferase</fullName>
    </recommendedName>
</protein>
<organism evidence="1 2">
    <name type="scientific">Candidatus Pantoea multigeneris</name>
    <dbReference type="NCBI Taxonomy" id="2608357"/>
    <lineage>
        <taxon>Bacteria</taxon>
        <taxon>Pseudomonadati</taxon>
        <taxon>Pseudomonadota</taxon>
        <taxon>Gammaproteobacteria</taxon>
        <taxon>Enterobacterales</taxon>
        <taxon>Erwiniaceae</taxon>
        <taxon>Pantoea</taxon>
    </lineage>
</organism>
<dbReference type="RefSeq" id="WP_167012326.1">
    <property type="nucleotide sequence ID" value="NZ_VWXF01000001.1"/>
</dbReference>
<dbReference type="EMBL" id="VWXF01000001">
    <property type="protein sequence ID" value="NIF20355.1"/>
    <property type="molecule type" value="Genomic_DNA"/>
</dbReference>
<gene>
    <name evidence="1" type="ORF">F3J40_01810</name>
</gene>
<comment type="caution">
    <text evidence="1">The sequence shown here is derived from an EMBL/GenBank/DDBJ whole genome shotgun (WGS) entry which is preliminary data.</text>
</comment>
<evidence type="ECO:0000313" key="2">
    <source>
        <dbReference type="Proteomes" id="UP001515683"/>
    </source>
</evidence>
<sequence>MDETALHARIGKIHLMRMVAGLDSSLIVQKWAYFSASADKVSFLQTPQGATVGYVLWASVNRDTWRQLKNTGRLPVYRHEWSEGKLSLILDVVVIPEWRGSLNLQLLRLRRDHAAIYGLHRDRLFRYHRPKGKMDDV</sequence>
<accession>A0ABX0R4M6</accession>
<proteinExistence type="predicted"/>
<evidence type="ECO:0000313" key="1">
    <source>
        <dbReference type="EMBL" id="NIF20355.1"/>
    </source>
</evidence>
<dbReference type="Proteomes" id="UP001515683">
    <property type="component" value="Unassembled WGS sequence"/>
</dbReference>
<keyword evidence="2" id="KW-1185">Reference proteome</keyword>